<dbReference type="InterPro" id="IPR051609">
    <property type="entry name" value="NmrA/Isoflavone_reductase-like"/>
</dbReference>
<sequence>MVKVALAGGAGSCCCLHPVGSKVLTPYVDVGQEVHDALVARGVHEILVLSRRDAPAGELSPGVQWAKTTYDDVDQLAETLKGVHTVLSFVTGPTDPTKTEQKSAQKVLIDASIKAGVKRFAPSEWAAAKFDHMFWYDFKDETRTYLAEVNREKKVIEYCLFQPGLFTNYLTYPFNSSKHVHLFETPINYHRRRALITEGREDAIFTLTTAQDFAKVVALAVEYEGEWPVIGGIKGATMTVGQIIALGEKLRGETFEVTRLKAEDLKAGVVEAPWLPWVDHPSIPEETIQAFSGAMLSGFLLGISAGNFEISDEWNRLLPDFRFTQPEDFLTTAWAAIDDGAKSVHTDY</sequence>
<keyword evidence="3" id="KW-0560">Oxidoreductase</keyword>
<dbReference type="Gene3D" id="3.90.25.10">
    <property type="entry name" value="UDP-galactose 4-epimerase, domain 1"/>
    <property type="match status" value="1"/>
</dbReference>
<dbReference type="GO" id="GO:0016491">
    <property type="term" value="F:oxidoreductase activity"/>
    <property type="evidence" value="ECO:0007669"/>
    <property type="project" value="UniProtKB-KW"/>
</dbReference>
<evidence type="ECO:0000313" key="5">
    <source>
        <dbReference type="EMBL" id="OBR12889.1"/>
    </source>
</evidence>
<dbReference type="GeneID" id="28864267"/>
<evidence type="ECO:0000256" key="3">
    <source>
        <dbReference type="ARBA" id="ARBA00023002"/>
    </source>
</evidence>
<proteinExistence type="inferred from homology"/>
<evidence type="ECO:0000259" key="4">
    <source>
        <dbReference type="Pfam" id="PF05368"/>
    </source>
</evidence>
<dbReference type="PANTHER" id="PTHR47706">
    <property type="entry name" value="NMRA-LIKE FAMILY PROTEIN"/>
    <property type="match status" value="1"/>
</dbReference>
<dbReference type="EMBL" id="LTAN01000003">
    <property type="protein sequence ID" value="OBR12889.1"/>
    <property type="molecule type" value="Genomic_DNA"/>
</dbReference>
<organism evidence="5 6">
    <name type="scientific">Colletotrichum higginsianum (strain IMI 349063)</name>
    <name type="common">Crucifer anthracnose fungus</name>
    <dbReference type="NCBI Taxonomy" id="759273"/>
    <lineage>
        <taxon>Eukaryota</taxon>
        <taxon>Fungi</taxon>
        <taxon>Dikarya</taxon>
        <taxon>Ascomycota</taxon>
        <taxon>Pezizomycotina</taxon>
        <taxon>Sordariomycetes</taxon>
        <taxon>Hypocreomycetidae</taxon>
        <taxon>Glomerellales</taxon>
        <taxon>Glomerellaceae</taxon>
        <taxon>Colletotrichum</taxon>
        <taxon>Colletotrichum destructivum species complex</taxon>
    </lineage>
</organism>
<name>A0A1B7YLH1_COLHI</name>
<dbReference type="Gene3D" id="3.40.50.720">
    <property type="entry name" value="NAD(P)-binding Rossmann-like Domain"/>
    <property type="match status" value="1"/>
</dbReference>
<comment type="similarity">
    <text evidence="1">Belongs to the NmrA-type oxidoreductase family. Isoflavone reductase subfamily.</text>
</comment>
<evidence type="ECO:0000313" key="6">
    <source>
        <dbReference type="Proteomes" id="UP000092177"/>
    </source>
</evidence>
<dbReference type="PANTHER" id="PTHR47706:SF4">
    <property type="entry name" value="NMRA-LIKE DOMAIN-CONTAINING PROTEIN"/>
    <property type="match status" value="1"/>
</dbReference>
<evidence type="ECO:0000256" key="2">
    <source>
        <dbReference type="ARBA" id="ARBA00022857"/>
    </source>
</evidence>
<dbReference type="InterPro" id="IPR008030">
    <property type="entry name" value="NmrA-like"/>
</dbReference>
<reference evidence="6" key="1">
    <citation type="journal article" date="2017" name="BMC Genomics">
        <title>Gapless genome assembly of Colletotrichum higginsianum reveals chromosome structure and association of transposable elements with secondary metabolite gene clusters.</title>
        <authorList>
            <person name="Dallery J.-F."/>
            <person name="Lapalu N."/>
            <person name="Zampounis A."/>
            <person name="Pigne S."/>
            <person name="Luyten I."/>
            <person name="Amselem J."/>
            <person name="Wittenberg A.H.J."/>
            <person name="Zhou S."/>
            <person name="de Queiroz M.V."/>
            <person name="Robin G.P."/>
            <person name="Auger A."/>
            <person name="Hainaut M."/>
            <person name="Henrissat B."/>
            <person name="Kim K.-T."/>
            <person name="Lee Y.-H."/>
            <person name="Lespinet O."/>
            <person name="Schwartz D.C."/>
            <person name="Thon M.R."/>
            <person name="O'Connell R.J."/>
        </authorList>
    </citation>
    <scope>NUCLEOTIDE SEQUENCE [LARGE SCALE GENOMIC DNA]</scope>
    <source>
        <strain evidence="6">IMI 349063</strain>
    </source>
</reference>
<gene>
    <name evidence="5" type="ORF">CH63R_05185</name>
</gene>
<protein>
    <submittedName>
        <fullName evidence="5">NmrA-like family protein</fullName>
    </submittedName>
</protein>
<dbReference type="Pfam" id="PF05368">
    <property type="entry name" value="NmrA"/>
    <property type="match status" value="1"/>
</dbReference>
<dbReference type="KEGG" id="chig:CH63R_05185"/>
<feature type="domain" description="NmrA-like" evidence="4">
    <location>
        <begin position="59"/>
        <end position="267"/>
    </location>
</feature>
<evidence type="ECO:0000256" key="1">
    <source>
        <dbReference type="ARBA" id="ARBA00005725"/>
    </source>
</evidence>
<dbReference type="SUPFAM" id="SSF51735">
    <property type="entry name" value="NAD(P)-binding Rossmann-fold domains"/>
    <property type="match status" value="1"/>
</dbReference>
<dbReference type="AlphaFoldDB" id="A0A1B7YLH1"/>
<keyword evidence="6" id="KW-1185">Reference proteome</keyword>
<dbReference type="Proteomes" id="UP000092177">
    <property type="component" value="Chromosome 3"/>
</dbReference>
<dbReference type="InterPro" id="IPR036291">
    <property type="entry name" value="NAD(P)-bd_dom_sf"/>
</dbReference>
<dbReference type="RefSeq" id="XP_018161406.1">
    <property type="nucleotide sequence ID" value="XM_018300160.1"/>
</dbReference>
<dbReference type="VEuPathDB" id="FungiDB:CH63R_05185"/>
<accession>A0A1B7YLH1</accession>
<comment type="caution">
    <text evidence="5">The sequence shown here is derived from an EMBL/GenBank/DDBJ whole genome shotgun (WGS) entry which is preliminary data.</text>
</comment>
<dbReference type="OrthoDB" id="10000533at2759"/>
<keyword evidence="2" id="KW-0521">NADP</keyword>